<evidence type="ECO:0000256" key="1">
    <source>
        <dbReference type="SAM" id="MobiDB-lite"/>
    </source>
</evidence>
<dbReference type="OrthoDB" id="311377at2759"/>
<feature type="region of interest" description="Disordered" evidence="1">
    <location>
        <begin position="25"/>
        <end position="45"/>
    </location>
</feature>
<accession>A0A078B8S8</accession>
<dbReference type="OMA" id="VFCKTNR"/>
<evidence type="ECO:0000313" key="2">
    <source>
        <dbReference type="EMBL" id="CDW90631.1"/>
    </source>
</evidence>
<dbReference type="Proteomes" id="UP000039865">
    <property type="component" value="Unassembled WGS sequence"/>
</dbReference>
<proteinExistence type="predicted"/>
<name>A0A078B8S8_STYLE</name>
<organism evidence="2 3">
    <name type="scientific">Stylonychia lemnae</name>
    <name type="common">Ciliate</name>
    <dbReference type="NCBI Taxonomy" id="5949"/>
    <lineage>
        <taxon>Eukaryota</taxon>
        <taxon>Sar</taxon>
        <taxon>Alveolata</taxon>
        <taxon>Ciliophora</taxon>
        <taxon>Intramacronucleata</taxon>
        <taxon>Spirotrichea</taxon>
        <taxon>Stichotrichia</taxon>
        <taxon>Sporadotrichida</taxon>
        <taxon>Oxytrichidae</taxon>
        <taxon>Stylonychinae</taxon>
        <taxon>Stylonychia</taxon>
    </lineage>
</organism>
<dbReference type="PANTHER" id="PTHR40430:SF1">
    <property type="entry name" value="T. BRUCEI SPP.-SPECIFIC PROTEIN"/>
    <property type="match status" value="1"/>
</dbReference>
<dbReference type="EMBL" id="CCKQ01018654">
    <property type="protein sequence ID" value="CDW90631.1"/>
    <property type="molecule type" value="Genomic_DNA"/>
</dbReference>
<reference evidence="2 3" key="1">
    <citation type="submission" date="2014-06" db="EMBL/GenBank/DDBJ databases">
        <authorList>
            <person name="Swart Estienne"/>
        </authorList>
    </citation>
    <scope>NUCLEOTIDE SEQUENCE [LARGE SCALE GENOMIC DNA]</scope>
    <source>
        <strain evidence="2 3">130c</strain>
    </source>
</reference>
<protein>
    <submittedName>
        <fullName evidence="2">Uncharacterized protein</fullName>
    </submittedName>
</protein>
<keyword evidence="3" id="KW-1185">Reference proteome</keyword>
<dbReference type="AlphaFoldDB" id="A0A078B8S8"/>
<dbReference type="PANTHER" id="PTHR40430">
    <property type="entry name" value="T. BRUCEI SPP.-SPECIFIC PROTEIN"/>
    <property type="match status" value="1"/>
</dbReference>
<dbReference type="InParanoid" id="A0A078B8S8"/>
<feature type="compositionally biased region" description="Polar residues" evidence="1">
    <location>
        <begin position="25"/>
        <end position="39"/>
    </location>
</feature>
<gene>
    <name evidence="2" type="primary">Contig6231.g6665</name>
    <name evidence="2" type="ORF">STYLEM_19776</name>
</gene>
<evidence type="ECO:0000313" key="3">
    <source>
        <dbReference type="Proteomes" id="UP000039865"/>
    </source>
</evidence>
<sequence>MSSAVANNSYNNAQKLSEFTKVFTSSSKEPYDNSNQSYRQGDPIGPHYEVPNLASMLYEYTNKEQERIRQGFRIGNFISLRDLPHEINPGNVLMTQQQKIEGNLYGPMENRGAHVKTYVELSYAGGYFSKFDWKPEPFGLFLESQRKGNQEGRDKQLEVHGKVPFYSQPNIQLLPKHISAFQSTSGPDMQAASTFYGEDDPYEATKFEILREKWLSDSKILYGEFKPAHNSQNMKSVNKQHLPEIVGLVKRYLLSDWSDINFVIGTNPEDFIEMRFDAQSLDSPKGLHAYLNNLVNMNEMMLRYQLRRVTEYWGVFGDDGQHIYYMLAPPFIRIRNPTLYLKQIQNVSGGVSSEKQ</sequence>